<proteinExistence type="inferred from homology"/>
<dbReference type="Proteomes" id="UP001283361">
    <property type="component" value="Unassembled WGS sequence"/>
</dbReference>
<sequence length="807" mass="87553">MSLQDMRLLAAAYPGAFAAVSSMAAVGFHPHTNPNHPLHPLHRHQQQHPGYPLAFPGFPYPSPTAEQMAALDCSVRNQRANLHIHHQRLLQEETSARLQAASAASSATISSSSSPPPPPPPLPPLAAAALPSSSSGSATSPASSSSGPVSSSARSVLTSELLLDSLLGQEHRKTPQLQAGLLRASPVSSGINAAGGGLDVGPFTFLDSPEHHVKMADMLNSSGGSEDSKDLTGGSSSSKRRRTRTNFTGWQLEELEKAFHDSHYPDVFMREALALKLDLVESRVQVWFQNRRAKWRKKENTKKGPGRPAHNAHPQTCSGEPMDEEEIRRRDIERQEKKRRKQEERLRKMEEKRRCVGGMHCSVDGGSSGGGDMMRAMMDEDARSVSSKSLRLSMDNFLSPTSSMSGTEASCSSFSDHISALSEKGCANAEDRIIFGALSGKSAMSPSGGNSIPRPPCSGQEKHDLHHLDSPLLPTPPRAHENPSNTNNAKSSPFSIDRLLESPKVPRGRRPNSKYPMIQACKSLGASLSLGLLPFFPITQPMGFLVPQLMAGPDSPLSASSFGNSLTKTVSSLHGDRLHTSLTELSDSSKKPANFLKSDIQSTASPDDTDEKQRSTGSPSQPSKPMSPSSGWSPRSTEERSAQKIVGAARTDGDYTGKGEYPEFKSSLTETATDRDTFQVHPKDDLIKNGNPKEDSPGENQIANEMGDTAELQEQLDNKTSALNLSIFSDRNNNKDEVKETREENHVKAMEDKNNLISSTTQLGETTHAKIPEVKNFLLPETQHGCEREPENIDVDEVEVDDEMANN</sequence>
<feature type="region of interest" description="Disordered" evidence="13">
    <location>
        <begin position="440"/>
        <end position="514"/>
    </location>
</feature>
<evidence type="ECO:0000256" key="5">
    <source>
        <dbReference type="ARBA" id="ARBA00023015"/>
    </source>
</evidence>
<evidence type="ECO:0000256" key="1">
    <source>
        <dbReference type="ARBA" id="ARBA00004123"/>
    </source>
</evidence>
<dbReference type="GO" id="GO:1990837">
    <property type="term" value="F:sequence-specific double-stranded DNA binding"/>
    <property type="evidence" value="ECO:0007669"/>
    <property type="project" value="TreeGrafter"/>
</dbReference>
<keyword evidence="2" id="KW-0217">Developmental protein</keyword>
<dbReference type="InterPro" id="IPR017970">
    <property type="entry name" value="Homeobox_CS"/>
</dbReference>
<dbReference type="Gene3D" id="1.10.10.60">
    <property type="entry name" value="Homeodomain-like"/>
    <property type="match status" value="1"/>
</dbReference>
<evidence type="ECO:0000256" key="11">
    <source>
        <dbReference type="PROSITE-ProRule" id="PRU00108"/>
    </source>
</evidence>
<feature type="compositionally biased region" description="Polar residues" evidence="13">
    <location>
        <begin position="482"/>
        <end position="494"/>
    </location>
</feature>
<evidence type="ECO:0000259" key="14">
    <source>
        <dbReference type="PROSITE" id="PS50071"/>
    </source>
</evidence>
<dbReference type="CDD" id="cd00086">
    <property type="entry name" value="homeodomain"/>
    <property type="match status" value="1"/>
</dbReference>
<feature type="compositionally biased region" description="Pro residues" evidence="13">
    <location>
        <begin position="114"/>
        <end position="124"/>
    </location>
</feature>
<keyword evidence="8" id="KW-0804">Transcription</keyword>
<feature type="region of interest" description="Disordered" evidence="13">
    <location>
        <begin position="296"/>
        <end position="352"/>
    </location>
</feature>
<dbReference type="FunFam" id="1.10.10.60:FF:000057">
    <property type="entry name" value="Short stature homeobox 2"/>
    <property type="match status" value="1"/>
</dbReference>
<protein>
    <recommendedName>
        <fullName evidence="14">Homeobox domain-containing protein</fullName>
    </recommendedName>
</protein>
<keyword evidence="4" id="KW-0524">Neurogenesis</keyword>
<comment type="subcellular location">
    <subcellularLocation>
        <location evidence="1 11 12">Nucleus</location>
    </subcellularLocation>
</comment>
<feature type="compositionally biased region" description="Acidic residues" evidence="13">
    <location>
        <begin position="792"/>
        <end position="807"/>
    </location>
</feature>
<feature type="compositionally biased region" description="Low complexity" evidence="13">
    <location>
        <begin position="618"/>
        <end position="630"/>
    </location>
</feature>
<evidence type="ECO:0000256" key="2">
    <source>
        <dbReference type="ARBA" id="ARBA00022473"/>
    </source>
</evidence>
<keyword evidence="6 11" id="KW-0238">DNA-binding</keyword>
<evidence type="ECO:0000256" key="8">
    <source>
        <dbReference type="ARBA" id="ARBA00023163"/>
    </source>
</evidence>
<dbReference type="GO" id="GO:0007399">
    <property type="term" value="P:nervous system development"/>
    <property type="evidence" value="ECO:0007669"/>
    <property type="project" value="UniProtKB-KW"/>
</dbReference>
<dbReference type="GO" id="GO:0000981">
    <property type="term" value="F:DNA-binding transcription factor activity, RNA polymerase II-specific"/>
    <property type="evidence" value="ECO:0007669"/>
    <property type="project" value="InterPro"/>
</dbReference>
<keyword evidence="9 11" id="KW-0539">Nucleus</keyword>
<reference evidence="15" key="1">
    <citation type="journal article" date="2023" name="G3 (Bethesda)">
        <title>A reference genome for the long-term kleptoplast-retaining sea slug Elysia crispata morphotype clarki.</title>
        <authorList>
            <person name="Eastman K.E."/>
            <person name="Pendleton A.L."/>
            <person name="Shaikh M.A."/>
            <person name="Suttiyut T."/>
            <person name="Ogas R."/>
            <person name="Tomko P."/>
            <person name="Gavelis G."/>
            <person name="Widhalm J.R."/>
            <person name="Wisecaver J.H."/>
        </authorList>
    </citation>
    <scope>NUCLEOTIDE SEQUENCE</scope>
    <source>
        <strain evidence="15">ECLA1</strain>
    </source>
</reference>
<keyword evidence="16" id="KW-1185">Reference proteome</keyword>
<feature type="compositionally biased region" description="Basic and acidic residues" evidence="13">
    <location>
        <begin position="326"/>
        <end position="352"/>
    </location>
</feature>
<keyword evidence="7 11" id="KW-0371">Homeobox</keyword>
<dbReference type="InterPro" id="IPR009057">
    <property type="entry name" value="Homeodomain-like_sf"/>
</dbReference>
<feature type="compositionally biased region" description="Basic and acidic residues" evidence="13">
    <location>
        <begin position="672"/>
        <end position="696"/>
    </location>
</feature>
<organism evidence="15 16">
    <name type="scientific">Elysia crispata</name>
    <name type="common">lettuce slug</name>
    <dbReference type="NCBI Taxonomy" id="231223"/>
    <lineage>
        <taxon>Eukaryota</taxon>
        <taxon>Metazoa</taxon>
        <taxon>Spiralia</taxon>
        <taxon>Lophotrochozoa</taxon>
        <taxon>Mollusca</taxon>
        <taxon>Gastropoda</taxon>
        <taxon>Heterobranchia</taxon>
        <taxon>Euthyneura</taxon>
        <taxon>Panpulmonata</taxon>
        <taxon>Sacoglossa</taxon>
        <taxon>Placobranchoidea</taxon>
        <taxon>Plakobranchidae</taxon>
        <taxon>Elysia</taxon>
    </lineage>
</organism>
<gene>
    <name evidence="15" type="ORF">RRG08_022818</name>
</gene>
<evidence type="ECO:0000256" key="7">
    <source>
        <dbReference type="ARBA" id="ARBA00023155"/>
    </source>
</evidence>
<evidence type="ECO:0000256" key="10">
    <source>
        <dbReference type="ARBA" id="ARBA00038351"/>
    </source>
</evidence>
<dbReference type="EMBL" id="JAWDGP010004972">
    <property type="protein sequence ID" value="KAK3760533.1"/>
    <property type="molecule type" value="Genomic_DNA"/>
</dbReference>
<feature type="domain" description="Homeobox" evidence="14">
    <location>
        <begin position="238"/>
        <end position="298"/>
    </location>
</feature>
<evidence type="ECO:0000313" key="16">
    <source>
        <dbReference type="Proteomes" id="UP001283361"/>
    </source>
</evidence>
<feature type="region of interest" description="Disordered" evidence="13">
    <location>
        <begin position="218"/>
        <end position="245"/>
    </location>
</feature>
<evidence type="ECO:0000256" key="6">
    <source>
        <dbReference type="ARBA" id="ARBA00023125"/>
    </source>
</evidence>
<comment type="similarity">
    <text evidence="10">Belongs to the paired homeobox family. Unc-4 subfamily.</text>
</comment>
<evidence type="ECO:0000313" key="15">
    <source>
        <dbReference type="EMBL" id="KAK3760533.1"/>
    </source>
</evidence>
<evidence type="ECO:0000256" key="9">
    <source>
        <dbReference type="ARBA" id="ARBA00023242"/>
    </source>
</evidence>
<dbReference type="PROSITE" id="PS00027">
    <property type="entry name" value="HOMEOBOX_1"/>
    <property type="match status" value="1"/>
</dbReference>
<keyword evidence="3" id="KW-0221">Differentiation</keyword>
<dbReference type="SUPFAM" id="SSF46689">
    <property type="entry name" value="Homeodomain-like"/>
    <property type="match status" value="1"/>
</dbReference>
<evidence type="ECO:0000256" key="4">
    <source>
        <dbReference type="ARBA" id="ARBA00022902"/>
    </source>
</evidence>
<feature type="region of interest" description="Disordered" evidence="13">
    <location>
        <begin position="780"/>
        <end position="807"/>
    </location>
</feature>
<name>A0AAE0Z0G8_9GAST</name>
<feature type="compositionally biased region" description="Low complexity" evidence="13">
    <location>
        <begin position="125"/>
        <end position="151"/>
    </location>
</feature>
<dbReference type="PANTHER" id="PTHR46799">
    <property type="entry name" value="HOMEOBOX PROTEIN UNC-4 HOMOLOG"/>
    <property type="match status" value="1"/>
</dbReference>
<evidence type="ECO:0000256" key="12">
    <source>
        <dbReference type="RuleBase" id="RU000682"/>
    </source>
</evidence>
<feature type="region of interest" description="Disordered" evidence="13">
    <location>
        <begin position="95"/>
        <end position="151"/>
    </location>
</feature>
<keyword evidence="5" id="KW-0805">Transcription regulation</keyword>
<evidence type="ECO:0000256" key="13">
    <source>
        <dbReference type="SAM" id="MobiDB-lite"/>
    </source>
</evidence>
<dbReference type="InterPro" id="IPR001356">
    <property type="entry name" value="HD"/>
</dbReference>
<feature type="DNA-binding region" description="Homeobox" evidence="11">
    <location>
        <begin position="240"/>
        <end position="299"/>
    </location>
</feature>
<dbReference type="PANTHER" id="PTHR46799:SF1">
    <property type="entry name" value="HOMEOBOX PROTEIN UNC-4 HOMOLOG"/>
    <property type="match status" value="1"/>
</dbReference>
<dbReference type="AlphaFoldDB" id="A0AAE0Z0G8"/>
<comment type="caution">
    <text evidence="15">The sequence shown here is derived from an EMBL/GenBank/DDBJ whole genome shotgun (WGS) entry which is preliminary data.</text>
</comment>
<dbReference type="PROSITE" id="PS50071">
    <property type="entry name" value="HOMEOBOX_2"/>
    <property type="match status" value="1"/>
</dbReference>
<dbReference type="SMART" id="SM00389">
    <property type="entry name" value="HOX"/>
    <property type="match status" value="1"/>
</dbReference>
<feature type="compositionally biased region" description="Low complexity" evidence="13">
    <location>
        <begin position="96"/>
        <end position="113"/>
    </location>
</feature>
<feature type="compositionally biased region" description="Basic and acidic residues" evidence="13">
    <location>
        <begin position="460"/>
        <end position="469"/>
    </location>
</feature>
<dbReference type="GO" id="GO:0030154">
    <property type="term" value="P:cell differentiation"/>
    <property type="evidence" value="ECO:0007669"/>
    <property type="project" value="UniProtKB-KW"/>
</dbReference>
<evidence type="ECO:0000256" key="3">
    <source>
        <dbReference type="ARBA" id="ARBA00022782"/>
    </source>
</evidence>
<dbReference type="Pfam" id="PF00046">
    <property type="entry name" value="Homeodomain"/>
    <property type="match status" value="1"/>
</dbReference>
<feature type="compositionally biased region" description="Basic and acidic residues" evidence="13">
    <location>
        <begin position="651"/>
        <end position="663"/>
    </location>
</feature>
<dbReference type="GO" id="GO:0005634">
    <property type="term" value="C:nucleus"/>
    <property type="evidence" value="ECO:0007669"/>
    <property type="project" value="UniProtKB-SubCell"/>
</dbReference>
<accession>A0AAE0Z0G8</accession>
<feature type="region of interest" description="Disordered" evidence="13">
    <location>
        <begin position="600"/>
        <end position="702"/>
    </location>
</feature>